<proteinExistence type="predicted"/>
<comment type="caution">
    <text evidence="1">The sequence shown here is derived from an EMBL/GenBank/DDBJ whole genome shotgun (WGS) entry which is preliminary data.</text>
</comment>
<evidence type="ECO:0000313" key="1">
    <source>
        <dbReference type="EMBL" id="KAL3309195.1"/>
    </source>
</evidence>
<protein>
    <submittedName>
        <fullName evidence="1">Uncharacterized protein</fullName>
    </submittedName>
</protein>
<feature type="non-terminal residue" evidence="1">
    <location>
        <position position="91"/>
    </location>
</feature>
<keyword evidence="2" id="KW-1185">Reference proteome</keyword>
<reference evidence="1 2" key="1">
    <citation type="submission" date="2024-11" db="EMBL/GenBank/DDBJ databases">
        <title>Adaptive evolution of stress response genes in parasites aligns with host niche diversity.</title>
        <authorList>
            <person name="Hahn C."/>
            <person name="Resl P."/>
        </authorList>
    </citation>
    <scope>NUCLEOTIDE SEQUENCE [LARGE SCALE GENOMIC DNA]</scope>
    <source>
        <strain evidence="1">EGGRZ-B1_66</strain>
        <tissue evidence="1">Body</tissue>
    </source>
</reference>
<sequence>MTEKGLADGISRTLAKKTPTNILRIVKTACESVKEFREVKIYEMTTKEEWVKWVREGQTEITIPQEPFQVQAGWYQLKGSELIPINVEVPI</sequence>
<name>A0ABD2PNZ5_9PLAT</name>
<gene>
    <name evidence="1" type="ORF">Ciccas_012259</name>
</gene>
<dbReference type="EMBL" id="JBJKFK010004190">
    <property type="protein sequence ID" value="KAL3309195.1"/>
    <property type="molecule type" value="Genomic_DNA"/>
</dbReference>
<accession>A0ABD2PNZ5</accession>
<evidence type="ECO:0000313" key="2">
    <source>
        <dbReference type="Proteomes" id="UP001626550"/>
    </source>
</evidence>
<dbReference type="AlphaFoldDB" id="A0ABD2PNZ5"/>
<dbReference type="Proteomes" id="UP001626550">
    <property type="component" value="Unassembled WGS sequence"/>
</dbReference>
<organism evidence="1 2">
    <name type="scientific">Cichlidogyrus casuarinus</name>
    <dbReference type="NCBI Taxonomy" id="1844966"/>
    <lineage>
        <taxon>Eukaryota</taxon>
        <taxon>Metazoa</taxon>
        <taxon>Spiralia</taxon>
        <taxon>Lophotrochozoa</taxon>
        <taxon>Platyhelminthes</taxon>
        <taxon>Monogenea</taxon>
        <taxon>Monopisthocotylea</taxon>
        <taxon>Dactylogyridea</taxon>
        <taxon>Ancyrocephalidae</taxon>
        <taxon>Cichlidogyrus</taxon>
    </lineage>
</organism>